<evidence type="ECO:0000256" key="10">
    <source>
        <dbReference type="ARBA" id="ARBA00023277"/>
    </source>
</evidence>
<dbReference type="SUPFAM" id="SSF53738">
    <property type="entry name" value="Phosphoglucomutase, first 3 domains"/>
    <property type="match status" value="3"/>
</dbReference>
<keyword evidence="7" id="KW-0479">Metal-binding</keyword>
<dbReference type="GO" id="GO:0006166">
    <property type="term" value="P:purine ribonucleoside salvage"/>
    <property type="evidence" value="ECO:0007669"/>
    <property type="project" value="TreeGrafter"/>
</dbReference>
<keyword evidence="9" id="KW-0413">Isomerase</keyword>
<feature type="domain" description="Alpha-D-phosphohexomutase C-terminal" evidence="11">
    <location>
        <begin position="533"/>
        <end position="576"/>
    </location>
</feature>
<accession>A0A024U557</accession>
<comment type="cofactor">
    <cofactor evidence="1">
        <name>Mg(2+)</name>
        <dbReference type="ChEBI" id="CHEBI:18420"/>
    </cofactor>
</comment>
<keyword evidence="10" id="KW-0119">Carbohydrate metabolism</keyword>
<dbReference type="Pfam" id="PF02879">
    <property type="entry name" value="PGM_PMM_II"/>
    <property type="match status" value="1"/>
</dbReference>
<evidence type="ECO:0000256" key="2">
    <source>
        <dbReference type="ARBA" id="ARBA00004496"/>
    </source>
</evidence>
<dbReference type="RefSeq" id="XP_008870372.1">
    <property type="nucleotide sequence ID" value="XM_008872150.1"/>
</dbReference>
<evidence type="ECO:0008006" key="16">
    <source>
        <dbReference type="Google" id="ProtNLM"/>
    </source>
</evidence>
<dbReference type="GO" id="GO:0005737">
    <property type="term" value="C:cytoplasm"/>
    <property type="evidence" value="ECO:0007669"/>
    <property type="project" value="UniProtKB-SubCell"/>
</dbReference>
<organism evidence="15">
    <name type="scientific">Aphanomyces invadans</name>
    <dbReference type="NCBI Taxonomy" id="157072"/>
    <lineage>
        <taxon>Eukaryota</taxon>
        <taxon>Sar</taxon>
        <taxon>Stramenopiles</taxon>
        <taxon>Oomycota</taxon>
        <taxon>Saprolegniomycetes</taxon>
        <taxon>Saprolegniales</taxon>
        <taxon>Verrucalvaceae</taxon>
        <taxon>Aphanomyces</taxon>
    </lineage>
</organism>
<proteinExistence type="inferred from homology"/>
<feature type="domain" description="Alpha-D-phosphohexomutase alpha/beta/alpha" evidence="14">
    <location>
        <begin position="340"/>
        <end position="467"/>
    </location>
</feature>
<dbReference type="InterPro" id="IPR016066">
    <property type="entry name" value="A-D-PHexomutase_CS"/>
</dbReference>
<evidence type="ECO:0000256" key="3">
    <source>
        <dbReference type="ARBA" id="ARBA00010231"/>
    </source>
</evidence>
<dbReference type="PANTHER" id="PTHR45745:SF1">
    <property type="entry name" value="PHOSPHOGLUCOMUTASE 2B-RELATED"/>
    <property type="match status" value="1"/>
</dbReference>
<dbReference type="GO" id="GO:0008973">
    <property type="term" value="F:phosphopentomutase activity"/>
    <property type="evidence" value="ECO:0007669"/>
    <property type="project" value="TreeGrafter"/>
</dbReference>
<dbReference type="VEuPathDB" id="FungiDB:H310_06924"/>
<dbReference type="InterPro" id="IPR005843">
    <property type="entry name" value="A-D-PHexomutase_C"/>
</dbReference>
<dbReference type="InterPro" id="IPR016055">
    <property type="entry name" value="A-D-PHexomutase_a/b/a-I/II/III"/>
</dbReference>
<dbReference type="eggNOG" id="KOG1220">
    <property type="taxonomic scope" value="Eukaryota"/>
</dbReference>
<keyword evidence="8" id="KW-0460">Magnesium</keyword>
<dbReference type="GeneID" id="20083974"/>
<dbReference type="InterPro" id="IPR005845">
    <property type="entry name" value="A-D-PHexomutase_a/b/a-II"/>
</dbReference>
<evidence type="ECO:0000256" key="5">
    <source>
        <dbReference type="ARBA" id="ARBA00022526"/>
    </source>
</evidence>
<dbReference type="InterPro" id="IPR005846">
    <property type="entry name" value="A-D-PHexomutase_a/b/a-III"/>
</dbReference>
<dbReference type="InterPro" id="IPR036900">
    <property type="entry name" value="A-D-PHexomutase_C_sf"/>
</dbReference>
<dbReference type="FunFam" id="3.40.120.10:FF:000035">
    <property type="entry name" value="Pgm3p"/>
    <property type="match status" value="1"/>
</dbReference>
<comment type="similarity">
    <text evidence="3">Belongs to the phosphohexose mutase family.</text>
</comment>
<evidence type="ECO:0000256" key="8">
    <source>
        <dbReference type="ARBA" id="ARBA00022842"/>
    </source>
</evidence>
<feature type="domain" description="Alpha-D-phosphohexomutase alpha/beta/alpha" evidence="13">
    <location>
        <begin position="223"/>
        <end position="327"/>
    </location>
</feature>
<dbReference type="GO" id="GO:0005634">
    <property type="term" value="C:nucleus"/>
    <property type="evidence" value="ECO:0007669"/>
    <property type="project" value="TreeGrafter"/>
</dbReference>
<dbReference type="OrthoDB" id="8300170at2759"/>
<evidence type="ECO:0000256" key="4">
    <source>
        <dbReference type="ARBA" id="ARBA00022490"/>
    </source>
</evidence>
<sequence>MTTKATNDAAKWIEAGRQWVAWDVNEGTKATIQALVDAGNATVLRQMLEKRLEFGTAGLRAAMGPGTVCMNDLVIIQTMQGLVAYLQDMYGIEAVQSRGIVLGYDHRQFGTLNSKQFAAYSAAVAVSRGIKVYLYEGFVATPLVPFAVDRLGCVAGIMVTASHNPKADNGYKVYGANGCQIIPPHDEHIAAAILNHLSPWHTYDISNIRSQTEDPTESMIAQYFEAMKPLARFPHDNANPAYHIKVAYTAMHGVGLKFTTRSFETFNLPKFYPVEAQVQPDPDFPTVAFPNPEEGQGALKLAFETAAKHGCSLILANDPDADRLAVAELLPSGEWHLFTGNEIGTLLGHWEYTQHMKQHPDADKSKLYVVASTVSSKMLRTIARREGFNFVETLTGFKWMGNETQKLRDEGKTVLFAFEEAIGFCVGNVVKDKDGVCAAAVFAEMAQQLKKQGMTVHAHLQQLYATYGHFVTQNHYVKCYDPATIQSIFKRLRNEGHYWHAVGNYAIQSIRDLTTGFDSAQPDYSATLPVSATTEMITYSFVNGVVATLRTSGTEPKLKYYVESPGGAGLSRQQVTEALRVQVAAIVNEMLQPELNHLERP</sequence>
<dbReference type="EMBL" id="KI913963">
    <property type="protein sequence ID" value="ETW01374.1"/>
    <property type="molecule type" value="Genomic_DNA"/>
</dbReference>
<dbReference type="GO" id="GO:0006006">
    <property type="term" value="P:glucose metabolic process"/>
    <property type="evidence" value="ECO:0007669"/>
    <property type="project" value="UniProtKB-KW"/>
</dbReference>
<evidence type="ECO:0000313" key="15">
    <source>
        <dbReference type="EMBL" id="ETW01374.1"/>
    </source>
</evidence>
<evidence type="ECO:0000256" key="7">
    <source>
        <dbReference type="ARBA" id="ARBA00022723"/>
    </source>
</evidence>
<keyword evidence="5" id="KW-0313">Glucose metabolism</keyword>
<gene>
    <name evidence="15" type="ORF">H310_06924</name>
</gene>
<dbReference type="Pfam" id="PF02878">
    <property type="entry name" value="PGM_PMM_I"/>
    <property type="match status" value="1"/>
</dbReference>
<feature type="domain" description="Alpha-D-phosphohexomutase alpha/beta/alpha" evidence="12">
    <location>
        <begin position="52"/>
        <end position="195"/>
    </location>
</feature>
<dbReference type="InterPro" id="IPR005844">
    <property type="entry name" value="A-D-PHexomutase_a/b/a-I"/>
</dbReference>
<dbReference type="STRING" id="157072.A0A024U557"/>
<evidence type="ECO:0000256" key="1">
    <source>
        <dbReference type="ARBA" id="ARBA00001946"/>
    </source>
</evidence>
<dbReference type="CDD" id="cd05799">
    <property type="entry name" value="PGM2"/>
    <property type="match status" value="1"/>
</dbReference>
<dbReference type="Pfam" id="PF02880">
    <property type="entry name" value="PGM_PMM_III"/>
    <property type="match status" value="1"/>
</dbReference>
<evidence type="ECO:0000259" key="11">
    <source>
        <dbReference type="Pfam" id="PF00408"/>
    </source>
</evidence>
<protein>
    <recommendedName>
        <fullName evidence="16">Phosphoglucomutase</fullName>
    </recommendedName>
</protein>
<evidence type="ECO:0000256" key="9">
    <source>
        <dbReference type="ARBA" id="ARBA00023235"/>
    </source>
</evidence>
<dbReference type="PROSITE" id="PS00710">
    <property type="entry name" value="PGM_PMM"/>
    <property type="match status" value="1"/>
</dbReference>
<name>A0A024U557_9STRA</name>
<evidence type="ECO:0000259" key="14">
    <source>
        <dbReference type="Pfam" id="PF02880"/>
    </source>
</evidence>
<dbReference type="PANTHER" id="PTHR45745">
    <property type="entry name" value="PHOSPHOMANNOMUTASE 45A"/>
    <property type="match status" value="1"/>
</dbReference>
<evidence type="ECO:0000256" key="6">
    <source>
        <dbReference type="ARBA" id="ARBA00022553"/>
    </source>
</evidence>
<evidence type="ECO:0000259" key="12">
    <source>
        <dbReference type="Pfam" id="PF02878"/>
    </source>
</evidence>
<dbReference type="Pfam" id="PF00408">
    <property type="entry name" value="PGM_PMM_IV"/>
    <property type="match status" value="1"/>
</dbReference>
<keyword evidence="6" id="KW-0597">Phosphoprotein</keyword>
<dbReference type="Gene3D" id="3.40.120.10">
    <property type="entry name" value="Alpha-D-Glucose-1,6-Bisphosphate, subunit A, domain 3"/>
    <property type="match status" value="3"/>
</dbReference>
<reference evidence="15" key="1">
    <citation type="submission" date="2013-12" db="EMBL/GenBank/DDBJ databases">
        <title>The Genome Sequence of Aphanomyces invadans NJM9701.</title>
        <authorList>
            <consortium name="The Broad Institute Genomics Platform"/>
            <person name="Russ C."/>
            <person name="Tyler B."/>
            <person name="van West P."/>
            <person name="Dieguez-Uribeondo J."/>
            <person name="Young S.K."/>
            <person name="Zeng Q."/>
            <person name="Gargeya S."/>
            <person name="Fitzgerald M."/>
            <person name="Abouelleil A."/>
            <person name="Alvarado L."/>
            <person name="Chapman S.B."/>
            <person name="Gainer-Dewar J."/>
            <person name="Goldberg J."/>
            <person name="Griggs A."/>
            <person name="Gujja S."/>
            <person name="Hansen M."/>
            <person name="Howarth C."/>
            <person name="Imamovic A."/>
            <person name="Ireland A."/>
            <person name="Larimer J."/>
            <person name="McCowan C."/>
            <person name="Murphy C."/>
            <person name="Pearson M."/>
            <person name="Poon T.W."/>
            <person name="Priest M."/>
            <person name="Roberts A."/>
            <person name="Saif S."/>
            <person name="Shea T."/>
            <person name="Sykes S."/>
            <person name="Wortman J."/>
            <person name="Nusbaum C."/>
            <person name="Birren B."/>
        </authorList>
    </citation>
    <scope>NUCLEOTIDE SEQUENCE [LARGE SCALE GENOMIC DNA]</scope>
    <source>
        <strain evidence="15">NJM9701</strain>
    </source>
</reference>
<comment type="subcellular location">
    <subcellularLocation>
        <location evidence="2">Cytoplasm</location>
    </subcellularLocation>
</comment>
<dbReference type="GO" id="GO:0000287">
    <property type="term" value="F:magnesium ion binding"/>
    <property type="evidence" value="ECO:0007669"/>
    <property type="project" value="InterPro"/>
</dbReference>
<dbReference type="SUPFAM" id="SSF55957">
    <property type="entry name" value="Phosphoglucomutase, C-terminal domain"/>
    <property type="match status" value="1"/>
</dbReference>
<dbReference type="AlphaFoldDB" id="A0A024U557"/>
<evidence type="ECO:0000259" key="13">
    <source>
        <dbReference type="Pfam" id="PF02879"/>
    </source>
</evidence>
<keyword evidence="4" id="KW-0963">Cytoplasm</keyword>